<evidence type="ECO:0000313" key="2">
    <source>
        <dbReference type="Proteomes" id="UP000790377"/>
    </source>
</evidence>
<reference evidence="1" key="1">
    <citation type="journal article" date="2021" name="New Phytol.">
        <title>Evolutionary innovations through gain and loss of genes in the ectomycorrhizal Boletales.</title>
        <authorList>
            <person name="Wu G."/>
            <person name="Miyauchi S."/>
            <person name="Morin E."/>
            <person name="Kuo A."/>
            <person name="Drula E."/>
            <person name="Varga T."/>
            <person name="Kohler A."/>
            <person name="Feng B."/>
            <person name="Cao Y."/>
            <person name="Lipzen A."/>
            <person name="Daum C."/>
            <person name="Hundley H."/>
            <person name="Pangilinan J."/>
            <person name="Johnson J."/>
            <person name="Barry K."/>
            <person name="LaButti K."/>
            <person name="Ng V."/>
            <person name="Ahrendt S."/>
            <person name="Min B."/>
            <person name="Choi I.G."/>
            <person name="Park H."/>
            <person name="Plett J.M."/>
            <person name="Magnuson J."/>
            <person name="Spatafora J.W."/>
            <person name="Nagy L.G."/>
            <person name="Henrissat B."/>
            <person name="Grigoriev I.V."/>
            <person name="Yang Z.L."/>
            <person name="Xu J."/>
            <person name="Martin F.M."/>
        </authorList>
    </citation>
    <scope>NUCLEOTIDE SEQUENCE</scope>
    <source>
        <strain evidence="1">ATCC 28755</strain>
    </source>
</reference>
<gene>
    <name evidence="1" type="ORF">BJ138DRAFT_1226722</name>
</gene>
<proteinExistence type="predicted"/>
<name>A0ACB7ZY71_9AGAM</name>
<dbReference type="Proteomes" id="UP000790377">
    <property type="component" value="Unassembled WGS sequence"/>
</dbReference>
<accession>A0ACB7ZY71</accession>
<comment type="caution">
    <text evidence="1">The sequence shown here is derived from an EMBL/GenBank/DDBJ whole genome shotgun (WGS) entry which is preliminary data.</text>
</comment>
<dbReference type="EMBL" id="MU268115">
    <property type="protein sequence ID" value="KAH7905832.1"/>
    <property type="molecule type" value="Genomic_DNA"/>
</dbReference>
<sequence length="302" mass="34679">MFLSFVSGLSTFKLIHPERQSTQAVHTDSLDAVVASWQGEEMCLSILVGRHIRFHEQLHPGWKVWVDDDDLALRWTVPGRTIQWSLEFSDKVTLEDFARVIARYTNRVNKDLDEGRLFIGEDNGLWQEARDLCSSLDGQPWEHVDENDWRPGDSFTPKFIPGDDILVLHHMQKQWPTQDFAMIYLKNTSFTCIQNNIVAEVDVGNPAIPIEDPPPDLRSLTVNVNHAIRQWRDLANRRNPTEASEAVQTIHAIFGTCFAFFFAYVVIIEGSIQGGVDRIGESLGRIEDILYLFVRRLYITLR</sequence>
<protein>
    <submittedName>
        <fullName evidence="1">Uncharacterized protein</fullName>
    </submittedName>
</protein>
<organism evidence="1 2">
    <name type="scientific">Hygrophoropsis aurantiaca</name>
    <dbReference type="NCBI Taxonomy" id="72124"/>
    <lineage>
        <taxon>Eukaryota</taxon>
        <taxon>Fungi</taxon>
        <taxon>Dikarya</taxon>
        <taxon>Basidiomycota</taxon>
        <taxon>Agaricomycotina</taxon>
        <taxon>Agaricomycetes</taxon>
        <taxon>Agaricomycetidae</taxon>
        <taxon>Boletales</taxon>
        <taxon>Coniophorineae</taxon>
        <taxon>Hygrophoropsidaceae</taxon>
        <taxon>Hygrophoropsis</taxon>
    </lineage>
</organism>
<evidence type="ECO:0000313" key="1">
    <source>
        <dbReference type="EMBL" id="KAH7905832.1"/>
    </source>
</evidence>
<keyword evidence="2" id="KW-1185">Reference proteome</keyword>